<comment type="subunit">
    <text evidence="15">Homohexamer. Forms a ring that surrounds DNA.</text>
</comment>
<keyword evidence="11" id="KW-0238">DNA-binding</keyword>
<evidence type="ECO:0000256" key="18">
    <source>
        <dbReference type="SAM" id="Phobius"/>
    </source>
</evidence>
<keyword evidence="10 18" id="KW-1133">Transmembrane helix</keyword>
<evidence type="ECO:0000256" key="5">
    <source>
        <dbReference type="ARBA" id="ARBA00022618"/>
    </source>
</evidence>
<dbReference type="GO" id="GO:0051301">
    <property type="term" value="P:cell division"/>
    <property type="evidence" value="ECO:0007669"/>
    <property type="project" value="UniProtKB-KW"/>
</dbReference>
<dbReference type="SUPFAM" id="SSF52540">
    <property type="entry name" value="P-loop containing nucleoside triphosphate hydrolases"/>
    <property type="match status" value="1"/>
</dbReference>
<dbReference type="EMBL" id="BSEC01000001">
    <property type="protein sequence ID" value="GLI93622.1"/>
    <property type="molecule type" value="Genomic_DNA"/>
</dbReference>
<dbReference type="Gene3D" id="1.10.10.10">
    <property type="entry name" value="Winged helix-like DNA-binding domain superfamily/Winged helix DNA-binding domain"/>
    <property type="match status" value="1"/>
</dbReference>
<dbReference type="GO" id="GO:0005524">
    <property type="term" value="F:ATP binding"/>
    <property type="evidence" value="ECO:0007669"/>
    <property type="project" value="UniProtKB-UniRule"/>
</dbReference>
<evidence type="ECO:0000256" key="6">
    <source>
        <dbReference type="ARBA" id="ARBA00022692"/>
    </source>
</evidence>
<keyword evidence="8" id="KW-0159">Chromosome partition</keyword>
<feature type="binding site" evidence="16">
    <location>
        <begin position="486"/>
        <end position="493"/>
    </location>
    <ligand>
        <name>ATP</name>
        <dbReference type="ChEBI" id="CHEBI:30616"/>
    </ligand>
</feature>
<keyword evidence="21" id="KW-1185">Reference proteome</keyword>
<feature type="transmembrane region" description="Helical" evidence="18">
    <location>
        <begin position="131"/>
        <end position="148"/>
    </location>
</feature>
<name>A0A9W6LSL3_9HYPH</name>
<evidence type="ECO:0000256" key="15">
    <source>
        <dbReference type="ARBA" id="ARBA00025923"/>
    </source>
</evidence>
<dbReference type="Proteomes" id="UP001144323">
    <property type="component" value="Unassembled WGS sequence"/>
</dbReference>
<evidence type="ECO:0000256" key="8">
    <source>
        <dbReference type="ARBA" id="ARBA00022829"/>
    </source>
</evidence>
<dbReference type="InterPro" id="IPR036390">
    <property type="entry name" value="WH_DNA-bd_sf"/>
</dbReference>
<evidence type="ECO:0000256" key="7">
    <source>
        <dbReference type="ARBA" id="ARBA00022741"/>
    </source>
</evidence>
<feature type="region of interest" description="Disordered" evidence="17">
    <location>
        <begin position="747"/>
        <end position="768"/>
    </location>
</feature>
<keyword evidence="6 18" id="KW-0812">Transmembrane</keyword>
<dbReference type="Pfam" id="PF17854">
    <property type="entry name" value="FtsK_alpha"/>
    <property type="match status" value="1"/>
</dbReference>
<sequence length="844" mass="90831">MRSYRFAHYSEQLREFMARRTAEMAGALMIGGAGAITLALVSWSAQDPSLNHATGGHVRNLLGAPGAVTADILMQLVGFGAIAAILPLATQGLRIIRRRRADRAALRLGLWVTGVFAAAATASLLPTTDRWPLPTGLGGVAGDAILAVPRTMFAGSGLMMAIFGLGAAFVAILSVSGAAGLGFESENDIRDEAFQQEEEPLPYVEDDDDPAGEPGFALISLGALIHFGLAAKAAVGRTIEKLRSPAPRPIGEDEPKAPQPRVEPSFEDLDVFMPYAPRRARQAEAPRDDAEDEFEDEPEAIAPRAAPTPAPAAPARRVSREPARRPARQDIYHYPEAELLAEPRKTAGAAPISEDILESNARVLEGVLEDFSVRGDIINVRPGPVVTLYELEPAPGIKSSRVIGLADDIARSMSAVSARVAVVPGRNAIGIELPNQRRETVFLRELIASDDFMHSNHKLAIALGKTIGGEPVIVDLARMPHLLVAGTTGSGKSVAINTMILSLLYRLKPEECRLIMVDPKMLELSVYDNIPHLLTPVVTDPKKAVVALKWAVREMEDRYKKMSKLGVRNIDGYNARVAEANKRGETITRTVQTGFDRETGEAIFEHEEMDLSSLPYIVVIVDEMADLMLVAGKDIEGAIQRLAQMARAAGIHLIMATQRPSVDVITGTIKANFPTRISFQVTSKIDSRTILGEQGAEQLLGQGDMLYMAGGGRISRVHGPFVSDAEVEHVVEHLKAQGAPQYLDAITSEDDEGGEDGEAPLPGSMDAEEGGDLYDRAVAIVLRDKKCSTSYIQRRLSVGYNKAASLVERMEREGVVSAPNHAGKREILVGGGIDRGAFDIEAAE</sequence>
<dbReference type="GO" id="GO:0007059">
    <property type="term" value="P:chromosome segregation"/>
    <property type="evidence" value="ECO:0007669"/>
    <property type="project" value="UniProtKB-KW"/>
</dbReference>
<feature type="region of interest" description="Disordered" evidence="17">
    <location>
        <begin position="244"/>
        <end position="264"/>
    </location>
</feature>
<keyword evidence="4" id="KW-1003">Cell membrane</keyword>
<keyword evidence="12 18" id="KW-0472">Membrane</keyword>
<evidence type="ECO:0000256" key="9">
    <source>
        <dbReference type="ARBA" id="ARBA00022840"/>
    </source>
</evidence>
<feature type="compositionally biased region" description="Basic and acidic residues" evidence="17">
    <location>
        <begin position="318"/>
        <end position="336"/>
    </location>
</feature>
<dbReference type="PROSITE" id="PS50901">
    <property type="entry name" value="FTSK"/>
    <property type="match status" value="1"/>
</dbReference>
<keyword evidence="7 16" id="KW-0547">Nucleotide-binding</keyword>
<evidence type="ECO:0000256" key="12">
    <source>
        <dbReference type="ARBA" id="ARBA00023136"/>
    </source>
</evidence>
<evidence type="ECO:0000259" key="19">
    <source>
        <dbReference type="PROSITE" id="PS50901"/>
    </source>
</evidence>
<dbReference type="InterPro" id="IPR041027">
    <property type="entry name" value="FtsK_alpha"/>
</dbReference>
<evidence type="ECO:0000313" key="20">
    <source>
        <dbReference type="EMBL" id="GLI93622.1"/>
    </source>
</evidence>
<comment type="subcellular location">
    <subcellularLocation>
        <location evidence="1">Cell membrane</location>
        <topology evidence="1">Multi-pass membrane protein</topology>
    </subcellularLocation>
</comment>
<protein>
    <recommendedName>
        <fullName evidence="3">DNA translocase FtsK</fullName>
    </recommendedName>
</protein>
<gene>
    <name evidence="20" type="primary">ftsK2</name>
    <name evidence="20" type="ORF">LMG27198_26140</name>
</gene>
<comment type="caution">
    <text evidence="20">The sequence shown here is derived from an EMBL/GenBank/DDBJ whole genome shotgun (WGS) entry which is preliminary data.</text>
</comment>
<evidence type="ECO:0000256" key="16">
    <source>
        <dbReference type="PROSITE-ProRule" id="PRU00289"/>
    </source>
</evidence>
<evidence type="ECO:0000256" key="3">
    <source>
        <dbReference type="ARBA" id="ARBA00020887"/>
    </source>
</evidence>
<feature type="domain" description="FtsK" evidence="19">
    <location>
        <begin position="469"/>
        <end position="688"/>
    </location>
</feature>
<dbReference type="Gene3D" id="3.40.50.300">
    <property type="entry name" value="P-loop containing nucleotide triphosphate hydrolases"/>
    <property type="match status" value="1"/>
</dbReference>
<dbReference type="SMART" id="SM00843">
    <property type="entry name" value="Ftsk_gamma"/>
    <property type="match status" value="1"/>
</dbReference>
<dbReference type="SUPFAM" id="SSF46785">
    <property type="entry name" value="Winged helix' DNA-binding domain"/>
    <property type="match status" value="1"/>
</dbReference>
<dbReference type="GO" id="GO:0005886">
    <property type="term" value="C:plasma membrane"/>
    <property type="evidence" value="ECO:0007669"/>
    <property type="project" value="UniProtKB-SubCell"/>
</dbReference>
<evidence type="ECO:0000256" key="10">
    <source>
        <dbReference type="ARBA" id="ARBA00022989"/>
    </source>
</evidence>
<evidence type="ECO:0000256" key="11">
    <source>
        <dbReference type="ARBA" id="ARBA00023125"/>
    </source>
</evidence>
<comment type="similarity">
    <text evidence="2">Belongs to the FtsK/SpoIIIE/SftA family.</text>
</comment>
<evidence type="ECO:0000256" key="17">
    <source>
        <dbReference type="SAM" id="MobiDB-lite"/>
    </source>
</evidence>
<evidence type="ECO:0000313" key="21">
    <source>
        <dbReference type="Proteomes" id="UP001144323"/>
    </source>
</evidence>
<evidence type="ECO:0000256" key="13">
    <source>
        <dbReference type="ARBA" id="ARBA00023306"/>
    </source>
</evidence>
<keyword evidence="13" id="KW-0131">Cell cycle</keyword>
<comment type="function">
    <text evidence="14">Essential cell division protein that coordinates cell division and chromosome segregation. The N-terminus is involved in assembly of the cell-division machinery. The C-terminus functions as a DNA motor that moves dsDNA in an ATP-dependent manner towards the dif recombination site, which is located within the replication terminus region. Translocation stops specifically at Xer-dif sites, where FtsK interacts with the Xer recombinase, allowing activation of chromosome unlinking by recombination. FtsK orienting polar sequences (KOPS) guide the direction of DNA translocation. FtsK can remove proteins from DNA as it translocates, but translocation stops specifically at XerCD-dif site, thereby preventing removal of XerC and XerD from dif.</text>
</comment>
<organism evidence="20 21">
    <name type="scientific">Methylocystis echinoides</name>
    <dbReference type="NCBI Taxonomy" id="29468"/>
    <lineage>
        <taxon>Bacteria</taxon>
        <taxon>Pseudomonadati</taxon>
        <taxon>Pseudomonadota</taxon>
        <taxon>Alphaproteobacteria</taxon>
        <taxon>Hyphomicrobiales</taxon>
        <taxon>Methylocystaceae</taxon>
        <taxon>Methylocystis</taxon>
    </lineage>
</organism>
<dbReference type="InterPro" id="IPR025199">
    <property type="entry name" value="FtsK_4TM"/>
</dbReference>
<dbReference type="Pfam" id="PF13491">
    <property type="entry name" value="FtsK_4TM"/>
    <property type="match status" value="1"/>
</dbReference>
<reference evidence="20" key="1">
    <citation type="journal article" date="2023" name="Int. J. Syst. Evol. Microbiol.">
        <title>Methylocystis iwaonis sp. nov., a type II methane-oxidizing bacterium from surface soil of a rice paddy field in Japan, and emended description of the genus Methylocystis (ex Whittenbury et al. 1970) Bowman et al. 1993.</title>
        <authorList>
            <person name="Kaise H."/>
            <person name="Sawadogo J.B."/>
            <person name="Alam M.S."/>
            <person name="Ueno C."/>
            <person name="Dianou D."/>
            <person name="Shinjo R."/>
            <person name="Asakawa S."/>
        </authorList>
    </citation>
    <scope>NUCLEOTIDE SEQUENCE</scope>
    <source>
        <strain evidence="20">LMG27198</strain>
    </source>
</reference>
<keyword evidence="9 16" id="KW-0067">ATP-binding</keyword>
<dbReference type="InterPro" id="IPR018541">
    <property type="entry name" value="Ftsk_gamma"/>
</dbReference>
<dbReference type="CDD" id="cd01127">
    <property type="entry name" value="TrwB_TraG_TraD_VirD4"/>
    <property type="match status" value="1"/>
</dbReference>
<feature type="region of interest" description="Disordered" evidence="17">
    <location>
        <begin position="280"/>
        <end position="336"/>
    </location>
</feature>
<evidence type="ECO:0000256" key="4">
    <source>
        <dbReference type="ARBA" id="ARBA00022475"/>
    </source>
</evidence>
<feature type="transmembrane region" description="Helical" evidence="18">
    <location>
        <begin position="105"/>
        <end position="125"/>
    </location>
</feature>
<accession>A0A9W6LSL3</accession>
<evidence type="ECO:0000256" key="2">
    <source>
        <dbReference type="ARBA" id="ARBA00006474"/>
    </source>
</evidence>
<dbReference type="Pfam" id="PF01580">
    <property type="entry name" value="FtsK_SpoIIIE"/>
    <property type="match status" value="1"/>
</dbReference>
<dbReference type="PANTHER" id="PTHR22683:SF41">
    <property type="entry name" value="DNA TRANSLOCASE FTSK"/>
    <property type="match status" value="1"/>
</dbReference>
<proteinExistence type="inferred from homology"/>
<dbReference type="Pfam" id="PF09397">
    <property type="entry name" value="FtsK_gamma"/>
    <property type="match status" value="1"/>
</dbReference>
<dbReference type="InterPro" id="IPR027417">
    <property type="entry name" value="P-loop_NTPase"/>
</dbReference>
<feature type="transmembrane region" description="Helical" evidence="18">
    <location>
        <begin position="160"/>
        <end position="183"/>
    </location>
</feature>
<dbReference type="Gene3D" id="3.30.980.40">
    <property type="match status" value="1"/>
</dbReference>
<keyword evidence="5" id="KW-0132">Cell division</keyword>
<dbReference type="RefSeq" id="WP_281803542.1">
    <property type="nucleotide sequence ID" value="NZ_BSEC01000001.1"/>
</dbReference>
<dbReference type="GO" id="GO:0003677">
    <property type="term" value="F:DNA binding"/>
    <property type="evidence" value="ECO:0007669"/>
    <property type="project" value="UniProtKB-KW"/>
</dbReference>
<evidence type="ECO:0000256" key="14">
    <source>
        <dbReference type="ARBA" id="ARBA00024784"/>
    </source>
</evidence>
<dbReference type="InterPro" id="IPR036388">
    <property type="entry name" value="WH-like_DNA-bd_sf"/>
</dbReference>
<dbReference type="InterPro" id="IPR002543">
    <property type="entry name" value="FtsK_dom"/>
</dbReference>
<dbReference type="AlphaFoldDB" id="A0A9W6LSL3"/>
<feature type="compositionally biased region" description="Acidic residues" evidence="17">
    <location>
        <begin position="289"/>
        <end position="299"/>
    </location>
</feature>
<evidence type="ECO:0000256" key="1">
    <source>
        <dbReference type="ARBA" id="ARBA00004651"/>
    </source>
</evidence>
<feature type="compositionally biased region" description="Acidic residues" evidence="17">
    <location>
        <begin position="747"/>
        <end position="758"/>
    </location>
</feature>
<dbReference type="InterPro" id="IPR050206">
    <property type="entry name" value="FtsK/SpoIIIE/SftA"/>
</dbReference>
<dbReference type="PANTHER" id="PTHR22683">
    <property type="entry name" value="SPORULATION PROTEIN RELATED"/>
    <property type="match status" value="1"/>
</dbReference>
<feature type="transmembrane region" description="Helical" evidence="18">
    <location>
        <begin position="21"/>
        <end position="43"/>
    </location>
</feature>
<feature type="transmembrane region" description="Helical" evidence="18">
    <location>
        <begin position="72"/>
        <end position="93"/>
    </location>
</feature>